<dbReference type="GO" id="GO:0031415">
    <property type="term" value="C:NatA complex"/>
    <property type="evidence" value="ECO:0007669"/>
    <property type="project" value="TreeGrafter"/>
</dbReference>
<feature type="region of interest" description="Disordered" evidence="1">
    <location>
        <begin position="61"/>
        <end position="81"/>
    </location>
</feature>
<dbReference type="GO" id="GO:0008080">
    <property type="term" value="F:N-acetyltransferase activity"/>
    <property type="evidence" value="ECO:0007669"/>
    <property type="project" value="TreeGrafter"/>
</dbReference>
<dbReference type="InterPro" id="IPR051556">
    <property type="entry name" value="N-term/lysine_N-AcTrnsfr"/>
</dbReference>
<feature type="compositionally biased region" description="Basic and acidic residues" evidence="1">
    <location>
        <begin position="61"/>
        <end position="71"/>
    </location>
</feature>
<evidence type="ECO:0000256" key="1">
    <source>
        <dbReference type="SAM" id="MobiDB-lite"/>
    </source>
</evidence>
<dbReference type="PROSITE" id="PS51186">
    <property type="entry name" value="GNAT"/>
    <property type="match status" value="1"/>
</dbReference>
<dbReference type="PANTHER" id="PTHR42919:SF20">
    <property type="entry name" value="GCN5-RELATED N-ACETYLTRANSFERASE 10, CHLOROPLASTIC"/>
    <property type="match status" value="1"/>
</dbReference>
<name>A0AAE0A4W0_9ROSI</name>
<gene>
    <name evidence="3" type="ORF">Dsin_024119</name>
</gene>
<dbReference type="SUPFAM" id="SSF55729">
    <property type="entry name" value="Acyl-CoA N-acyltransferases (Nat)"/>
    <property type="match status" value="1"/>
</dbReference>
<evidence type="ECO:0000313" key="4">
    <source>
        <dbReference type="Proteomes" id="UP001281410"/>
    </source>
</evidence>
<dbReference type="Pfam" id="PF00583">
    <property type="entry name" value="Acetyltransf_1"/>
    <property type="match status" value="1"/>
</dbReference>
<dbReference type="Gene3D" id="3.40.630.30">
    <property type="match status" value="1"/>
</dbReference>
<dbReference type="GO" id="GO:0007064">
    <property type="term" value="P:mitotic sister chromatid cohesion"/>
    <property type="evidence" value="ECO:0007669"/>
    <property type="project" value="TreeGrafter"/>
</dbReference>
<dbReference type="Proteomes" id="UP001281410">
    <property type="component" value="Unassembled WGS sequence"/>
</dbReference>
<sequence>MAHILVSYPSTTVKCGGFSGGMPPWERRQSRAVGVVQCCSCSSTEEVGVFGKVENESKRSKSRSREIKEIDNNNNNNNKETDENKLDCLVSEFGWEVRRLVVEDDEMRRVAFLQAQAFHTPLLLFNDLFFDFFQAEVLSGLLYKLKNSPPDRYACLVAEPANNSSRESQGKLVGVVDVTVQRDTPVLQHLQGAQEYVYISGLAVSKSFRRRKIASVLLKACEMLAILLGYEYLVLRAYEEDLGAQTLYSKAGYHVVSGDPPWLSSWIGRKRRVLLIKRSNI</sequence>
<protein>
    <recommendedName>
        <fullName evidence="2">N-acetyltransferase domain-containing protein</fullName>
    </recommendedName>
</protein>
<organism evidence="3 4">
    <name type="scientific">Dipteronia sinensis</name>
    <dbReference type="NCBI Taxonomy" id="43782"/>
    <lineage>
        <taxon>Eukaryota</taxon>
        <taxon>Viridiplantae</taxon>
        <taxon>Streptophyta</taxon>
        <taxon>Embryophyta</taxon>
        <taxon>Tracheophyta</taxon>
        <taxon>Spermatophyta</taxon>
        <taxon>Magnoliopsida</taxon>
        <taxon>eudicotyledons</taxon>
        <taxon>Gunneridae</taxon>
        <taxon>Pentapetalae</taxon>
        <taxon>rosids</taxon>
        <taxon>malvids</taxon>
        <taxon>Sapindales</taxon>
        <taxon>Sapindaceae</taxon>
        <taxon>Hippocastanoideae</taxon>
        <taxon>Acereae</taxon>
        <taxon>Dipteronia</taxon>
    </lineage>
</organism>
<feature type="domain" description="N-acetyltransferase" evidence="2">
    <location>
        <begin position="110"/>
        <end position="272"/>
    </location>
</feature>
<dbReference type="CDD" id="cd04301">
    <property type="entry name" value="NAT_SF"/>
    <property type="match status" value="1"/>
</dbReference>
<evidence type="ECO:0000259" key="2">
    <source>
        <dbReference type="PROSITE" id="PS51186"/>
    </source>
</evidence>
<reference evidence="3" key="1">
    <citation type="journal article" date="2023" name="Plant J.">
        <title>Genome sequences and population genomics provide insights into the demographic history, inbreeding, and mutation load of two 'living fossil' tree species of Dipteronia.</title>
        <authorList>
            <person name="Feng Y."/>
            <person name="Comes H.P."/>
            <person name="Chen J."/>
            <person name="Zhu S."/>
            <person name="Lu R."/>
            <person name="Zhang X."/>
            <person name="Li P."/>
            <person name="Qiu J."/>
            <person name="Olsen K.M."/>
            <person name="Qiu Y."/>
        </authorList>
    </citation>
    <scope>NUCLEOTIDE SEQUENCE</scope>
    <source>
        <strain evidence="3">NBL</strain>
    </source>
</reference>
<proteinExistence type="predicted"/>
<dbReference type="InterPro" id="IPR016181">
    <property type="entry name" value="Acyl_CoA_acyltransferase"/>
</dbReference>
<dbReference type="AlphaFoldDB" id="A0AAE0A4W0"/>
<dbReference type="InterPro" id="IPR000182">
    <property type="entry name" value="GNAT_dom"/>
</dbReference>
<evidence type="ECO:0000313" key="3">
    <source>
        <dbReference type="EMBL" id="KAK3200704.1"/>
    </source>
</evidence>
<keyword evidence="4" id="KW-1185">Reference proteome</keyword>
<accession>A0AAE0A4W0</accession>
<dbReference type="EMBL" id="JANJYJ010000007">
    <property type="protein sequence ID" value="KAK3200704.1"/>
    <property type="molecule type" value="Genomic_DNA"/>
</dbReference>
<comment type="caution">
    <text evidence="3">The sequence shown here is derived from an EMBL/GenBank/DDBJ whole genome shotgun (WGS) entry which is preliminary data.</text>
</comment>
<dbReference type="PANTHER" id="PTHR42919">
    <property type="entry name" value="N-ALPHA-ACETYLTRANSFERASE"/>
    <property type="match status" value="1"/>
</dbReference>